<dbReference type="EMBL" id="CP109114">
    <property type="protein sequence ID" value="WSC13841.1"/>
    <property type="molecule type" value="Genomic_DNA"/>
</dbReference>
<feature type="domain" description="Novel STAND NTPase 5" evidence="1">
    <location>
        <begin position="101"/>
        <end position="242"/>
    </location>
</feature>
<name>A0ABZ1G1S7_9ACTN</name>
<evidence type="ECO:0000259" key="1">
    <source>
        <dbReference type="Pfam" id="PF25199"/>
    </source>
</evidence>
<proteinExistence type="predicted"/>
<organism evidence="2 3">
    <name type="scientific">Streptomyces brevispora</name>
    <dbReference type="NCBI Taxonomy" id="887462"/>
    <lineage>
        <taxon>Bacteria</taxon>
        <taxon>Bacillati</taxon>
        <taxon>Actinomycetota</taxon>
        <taxon>Actinomycetes</taxon>
        <taxon>Kitasatosporales</taxon>
        <taxon>Streptomycetaceae</taxon>
        <taxon>Streptomyces</taxon>
    </lineage>
</organism>
<accession>A0ABZ1G1S7</accession>
<reference evidence="2 3" key="1">
    <citation type="submission" date="2022-10" db="EMBL/GenBank/DDBJ databases">
        <title>The complete genomes of actinobacterial strains from the NBC collection.</title>
        <authorList>
            <person name="Joergensen T.S."/>
            <person name="Alvarez Arevalo M."/>
            <person name="Sterndorff E.B."/>
            <person name="Faurdal D."/>
            <person name="Vuksanovic O."/>
            <person name="Mourched A.-S."/>
            <person name="Charusanti P."/>
            <person name="Shaw S."/>
            <person name="Blin K."/>
            <person name="Weber T."/>
        </authorList>
    </citation>
    <scope>NUCLEOTIDE SEQUENCE [LARGE SCALE GENOMIC DNA]</scope>
    <source>
        <strain evidence="2 3">NBC 01769</strain>
    </source>
</reference>
<gene>
    <name evidence="2" type="ORF">OIE64_13970</name>
</gene>
<dbReference type="Pfam" id="PF25199">
    <property type="entry name" value="nSTAND_NTPase5"/>
    <property type="match status" value="1"/>
</dbReference>
<evidence type="ECO:0000313" key="3">
    <source>
        <dbReference type="Proteomes" id="UP001330827"/>
    </source>
</evidence>
<dbReference type="Proteomes" id="UP001330827">
    <property type="component" value="Chromosome"/>
</dbReference>
<dbReference type="RefSeq" id="WP_326592137.1">
    <property type="nucleotide sequence ID" value="NZ_CP109114.1"/>
</dbReference>
<keyword evidence="3" id="KW-1185">Reference proteome</keyword>
<protein>
    <submittedName>
        <fullName evidence="2">SIR2 family protein</fullName>
    </submittedName>
</protein>
<evidence type="ECO:0000313" key="2">
    <source>
        <dbReference type="EMBL" id="WSC13841.1"/>
    </source>
</evidence>
<dbReference type="InterPro" id="IPR057574">
    <property type="entry name" value="nSTAND_NTPase5_dom"/>
</dbReference>
<sequence>MLDGFMKSLRSRVLDEATLLQTEVLWASYEQQPEAALREGVLRELAVAPGFSLYLGVDGHELFAPGPDLGDTPAPAKAAAPFGYSRVPKEVSAAAYDPAPFAEGRPPGWQDAQAGRWPVLGSGRALEAKLLKRLEGGDAGGVVAIGPLGEGKSLAVRQVATAVAASRPDWNVLWREHGAPALTDAWLRQVQSGAAQTLICSDEADLFADQLVSTQEIWGAEGSGLAFLLASHDRLWWQQGGNYLRRSFTDVLFHGITVDDARNISEAWQYMGLLPASAEGGQNVTEVADRLATSAGVIATETNTLFGAVLDVRYGQQLGSRVELVEKLRDIELTDEVSVGDVFAGICVMQQALDKDGNRGKGASRPVIAAMAGLGEVFADGKILRTLGREAAVTFAGNRVYSRHPSIASAVVMYLHRQGIAEKIYTLVGKAGGVLRVAGARDEDGFRDAYLLTHELASKEAIWAAAGAVAGTAGLLEPRVTLLSALRREGGSRPEAYARGLAPRLHDYRDFHGAVRAYLVDFSITMRMESHAQTAVGLSALALDDRVGLTLDKERAGYALVSMVKSSIKLEEQTSGGAISEVAEIACVLLELIRGRTESARYLRSFHSSLKGLEEIRSVKPAKLTGRLSPLLENTARSALQETSVALDLDGPLSFEGLYRLAERATARRSGTGGRFGAPSA</sequence>